<evidence type="ECO:0000259" key="5">
    <source>
        <dbReference type="SMART" id="SM00642"/>
    </source>
</evidence>
<keyword evidence="7" id="KW-1185">Reference proteome</keyword>
<dbReference type="SUPFAM" id="SSF51445">
    <property type="entry name" value="(Trans)glycosidases"/>
    <property type="match status" value="1"/>
</dbReference>
<dbReference type="InterPro" id="IPR006047">
    <property type="entry name" value="GH13_cat_dom"/>
</dbReference>
<gene>
    <name evidence="6" type="ORF">DFP86_11577</name>
</gene>
<dbReference type="GO" id="GO:0009313">
    <property type="term" value="P:oligosaccharide catabolic process"/>
    <property type="evidence" value="ECO:0007669"/>
    <property type="project" value="TreeGrafter"/>
</dbReference>
<accession>A0A4R7AYM0</accession>
<dbReference type="Gene3D" id="3.20.20.80">
    <property type="entry name" value="Glycosidases"/>
    <property type="match status" value="1"/>
</dbReference>
<sequence>MTTNHQWWRGGTIYQVYPRSFVDKNGDGIGDLPGIIERLSHIAGLGVDAIWISPFFKSPMKDFGYDVSDYRAVDPMFGNLDDFRVLIDQAHRYGLKVMIDQVLSHTSEQHAWFVESRESRDNARADWYVWADARADGTPPNNWLSVFGGSAWQWDTRRRQYYLHNFLASQPDLNFHSAAVQDAMLDTVRFWLALGVDGLRFDACNFHFHDPLLRDNPPAAERDSKTVSQDNPYGQQAHRYDKSQPENLAFLQRLRALLDEFGAVGLGEIGDDDSLALMAAYTGGQDKLHMAYSFNLLTPEFSADYLRTQIRQLEAQIGSGWPCWTTGNHDAMRVLTRWGRNTEHPRFVRTVLAMLLSMRGSACLYQGEELGLPEAELRYEQLQDPYGIEMWPKFKGRDGCRTPMPWRHDLPHGGFSSAEPWLPVPAEHLARAVDLQEADADSTLRFYRHFLAWRQQQPTLKHGDIRLLDEHPQVLAWIRAESLVCVFNLGAEPQRYSLPFEIEDLDGHGLDGATRQGRELTLAAWGAWFGRRVTK</sequence>
<organism evidence="6 7">
    <name type="scientific">Paludibacterium purpuratum</name>
    <dbReference type="NCBI Taxonomy" id="1144873"/>
    <lineage>
        <taxon>Bacteria</taxon>
        <taxon>Pseudomonadati</taxon>
        <taxon>Pseudomonadota</taxon>
        <taxon>Betaproteobacteria</taxon>
        <taxon>Neisseriales</taxon>
        <taxon>Chromobacteriaceae</taxon>
        <taxon>Paludibacterium</taxon>
    </lineage>
</organism>
<evidence type="ECO:0000313" key="6">
    <source>
        <dbReference type="EMBL" id="TDR73045.1"/>
    </source>
</evidence>
<dbReference type="OrthoDB" id="9805159at2"/>
<dbReference type="InterPro" id="IPR045857">
    <property type="entry name" value="O16G_dom_2"/>
</dbReference>
<feature type="region of interest" description="Disordered" evidence="4">
    <location>
        <begin position="215"/>
        <end position="238"/>
    </location>
</feature>
<dbReference type="Gene3D" id="3.90.400.10">
    <property type="entry name" value="Oligo-1,6-glucosidase, Domain 2"/>
    <property type="match status" value="1"/>
</dbReference>
<dbReference type="InterPro" id="IPR017853">
    <property type="entry name" value="GH"/>
</dbReference>
<keyword evidence="2" id="KW-0378">Hydrolase</keyword>
<dbReference type="FunFam" id="3.90.400.10:FF:000002">
    <property type="entry name" value="Sucrose isomerase"/>
    <property type="match status" value="1"/>
</dbReference>
<dbReference type="PANTHER" id="PTHR10357">
    <property type="entry name" value="ALPHA-AMYLASE FAMILY MEMBER"/>
    <property type="match status" value="1"/>
</dbReference>
<name>A0A4R7AYM0_9NEIS</name>
<evidence type="ECO:0000313" key="7">
    <source>
        <dbReference type="Proteomes" id="UP000295611"/>
    </source>
</evidence>
<dbReference type="CDD" id="cd11330">
    <property type="entry name" value="AmyAc_OligoGlu"/>
    <property type="match status" value="1"/>
</dbReference>
<evidence type="ECO:0000256" key="2">
    <source>
        <dbReference type="ARBA" id="ARBA00022801"/>
    </source>
</evidence>
<evidence type="ECO:0000256" key="4">
    <source>
        <dbReference type="SAM" id="MobiDB-lite"/>
    </source>
</evidence>
<comment type="similarity">
    <text evidence="1">Belongs to the glycosyl hydrolase 13 family.</text>
</comment>
<dbReference type="GO" id="GO:0004556">
    <property type="term" value="F:alpha-amylase activity"/>
    <property type="evidence" value="ECO:0007669"/>
    <property type="project" value="TreeGrafter"/>
</dbReference>
<dbReference type="SMART" id="SM00642">
    <property type="entry name" value="Aamy"/>
    <property type="match status" value="1"/>
</dbReference>
<dbReference type="RefSeq" id="WP_133683308.1">
    <property type="nucleotide sequence ID" value="NZ_SNZP01000015.1"/>
</dbReference>
<protein>
    <submittedName>
        <fullName evidence="6">Alpha-glucosidase</fullName>
    </submittedName>
</protein>
<dbReference type="Gene3D" id="2.60.40.1180">
    <property type="entry name" value="Golgi alpha-mannosidase II"/>
    <property type="match status" value="1"/>
</dbReference>
<dbReference type="Proteomes" id="UP000295611">
    <property type="component" value="Unassembled WGS sequence"/>
</dbReference>
<dbReference type="AlphaFoldDB" id="A0A4R7AYM0"/>
<proteinExistence type="inferred from homology"/>
<keyword evidence="3" id="KW-0326">Glycosidase</keyword>
<dbReference type="SUPFAM" id="SSF51011">
    <property type="entry name" value="Glycosyl hydrolase domain"/>
    <property type="match status" value="1"/>
</dbReference>
<evidence type="ECO:0000256" key="1">
    <source>
        <dbReference type="ARBA" id="ARBA00008061"/>
    </source>
</evidence>
<dbReference type="Pfam" id="PF00128">
    <property type="entry name" value="Alpha-amylase"/>
    <property type="match status" value="1"/>
</dbReference>
<dbReference type="PANTHER" id="PTHR10357:SF179">
    <property type="entry name" value="NEUTRAL AND BASIC AMINO ACID TRANSPORT PROTEIN RBAT"/>
    <property type="match status" value="1"/>
</dbReference>
<evidence type="ECO:0000256" key="3">
    <source>
        <dbReference type="ARBA" id="ARBA00023295"/>
    </source>
</evidence>
<dbReference type="InterPro" id="IPR013780">
    <property type="entry name" value="Glyco_hydro_b"/>
</dbReference>
<reference evidence="6 7" key="1">
    <citation type="submission" date="2019-03" db="EMBL/GenBank/DDBJ databases">
        <title>Genomic Encyclopedia of Type Strains, Phase III (KMG-III): the genomes of soil and plant-associated and newly described type strains.</title>
        <authorList>
            <person name="Whitman W."/>
        </authorList>
    </citation>
    <scope>NUCLEOTIDE SEQUENCE [LARGE SCALE GENOMIC DNA]</scope>
    <source>
        <strain evidence="6 7">CECT 8976</strain>
    </source>
</reference>
<feature type="domain" description="Glycosyl hydrolase family 13 catalytic" evidence="5">
    <location>
        <begin position="15"/>
        <end position="401"/>
    </location>
</feature>
<comment type="caution">
    <text evidence="6">The sequence shown here is derived from an EMBL/GenBank/DDBJ whole genome shotgun (WGS) entry which is preliminary data.</text>
</comment>
<dbReference type="EMBL" id="SNZP01000015">
    <property type="protein sequence ID" value="TDR73045.1"/>
    <property type="molecule type" value="Genomic_DNA"/>
</dbReference>